<keyword evidence="1" id="KW-0805">Transcription regulation</keyword>
<evidence type="ECO:0000259" key="5">
    <source>
        <dbReference type="PROSITE" id="PS50995"/>
    </source>
</evidence>
<feature type="domain" description="HTH marR-type" evidence="5">
    <location>
        <begin position="1"/>
        <end position="149"/>
    </location>
</feature>
<dbReference type="GO" id="GO:0003677">
    <property type="term" value="F:DNA binding"/>
    <property type="evidence" value="ECO:0007669"/>
    <property type="project" value="UniProtKB-KW"/>
</dbReference>
<gene>
    <name evidence="7" type="ORF">A8L58_07200</name>
    <name evidence="6" type="ORF">AXH35_05735</name>
</gene>
<feature type="region of interest" description="Disordered" evidence="4">
    <location>
        <begin position="1"/>
        <end position="23"/>
    </location>
</feature>
<evidence type="ECO:0000313" key="6">
    <source>
        <dbReference type="EMBL" id="AMS05042.1"/>
    </source>
</evidence>
<dbReference type="InterPro" id="IPR036388">
    <property type="entry name" value="WH-like_DNA-bd_sf"/>
</dbReference>
<organism evidence="6 8">
    <name type="scientific">Acidipropionibacterium acidipropionici</name>
    <dbReference type="NCBI Taxonomy" id="1748"/>
    <lineage>
        <taxon>Bacteria</taxon>
        <taxon>Bacillati</taxon>
        <taxon>Actinomycetota</taxon>
        <taxon>Actinomycetes</taxon>
        <taxon>Propionibacteriales</taxon>
        <taxon>Propionibacteriaceae</taxon>
        <taxon>Acidipropionibacterium</taxon>
    </lineage>
</organism>
<proteinExistence type="predicted"/>
<dbReference type="InterPro" id="IPR052526">
    <property type="entry name" value="HTH-type_Bedaq_tolerance"/>
</dbReference>
<name>A0AAC8YFK4_9ACTN</name>
<evidence type="ECO:0000256" key="3">
    <source>
        <dbReference type="ARBA" id="ARBA00023163"/>
    </source>
</evidence>
<keyword evidence="2" id="KW-0238">DNA-binding</keyword>
<dbReference type="PANTHER" id="PTHR39515:SF2">
    <property type="entry name" value="HTH-TYPE TRANSCRIPTIONAL REGULATOR RV0880"/>
    <property type="match status" value="1"/>
</dbReference>
<evidence type="ECO:0000256" key="2">
    <source>
        <dbReference type="ARBA" id="ARBA00023125"/>
    </source>
</evidence>
<dbReference type="SUPFAM" id="SSF46785">
    <property type="entry name" value="Winged helix' DNA-binding domain"/>
    <property type="match status" value="1"/>
</dbReference>
<evidence type="ECO:0000313" key="9">
    <source>
        <dbReference type="Proteomes" id="UP000178666"/>
    </source>
</evidence>
<dbReference type="PRINTS" id="PR00598">
    <property type="entry name" value="HTHMARR"/>
</dbReference>
<protein>
    <recommendedName>
        <fullName evidence="5">HTH marR-type domain-containing protein</fullName>
    </recommendedName>
</protein>
<dbReference type="Proteomes" id="UP000075221">
    <property type="component" value="Chromosome"/>
</dbReference>
<sequence length="161" mass="17442">MGPECAPTQGPDDPSAPPDEDFTSRFTTAISRISRRIRVTSFTMTYGALSALATIDRSGPLRPAELADIERVTRPSITRIVAALESRGHISRTDDPDDGRAFVVAITPSGRTALKQARTERAGDIACLMEGLTDRQLEALHQALPALERIARNASTGTERR</sequence>
<reference evidence="6 8" key="2">
    <citation type="submission" date="2016-02" db="EMBL/GenBank/DDBJ databases">
        <title>Complete Genome Sequence of Propionibacterium acidipropionici ATCC 55737.</title>
        <authorList>
            <person name="Luna Flores C.H."/>
            <person name="Nielsen L.K."/>
            <person name="Marcellin E."/>
        </authorList>
    </citation>
    <scope>NUCLEOTIDE SEQUENCE [LARGE SCALE GENOMIC DNA]</scope>
    <source>
        <strain evidence="6 8">ATCC 55737</strain>
    </source>
</reference>
<dbReference type="InterPro" id="IPR036390">
    <property type="entry name" value="WH_DNA-bd_sf"/>
</dbReference>
<evidence type="ECO:0000313" key="8">
    <source>
        <dbReference type="Proteomes" id="UP000075221"/>
    </source>
</evidence>
<evidence type="ECO:0000256" key="1">
    <source>
        <dbReference type="ARBA" id="ARBA00023015"/>
    </source>
</evidence>
<evidence type="ECO:0000256" key="4">
    <source>
        <dbReference type="SAM" id="MobiDB-lite"/>
    </source>
</evidence>
<dbReference type="GO" id="GO:0003700">
    <property type="term" value="F:DNA-binding transcription factor activity"/>
    <property type="evidence" value="ECO:0007669"/>
    <property type="project" value="InterPro"/>
</dbReference>
<dbReference type="PROSITE" id="PS50995">
    <property type="entry name" value="HTH_MARR_2"/>
    <property type="match status" value="1"/>
</dbReference>
<dbReference type="Gene3D" id="1.10.10.10">
    <property type="entry name" value="Winged helix-like DNA-binding domain superfamily/Winged helix DNA-binding domain"/>
    <property type="match status" value="1"/>
</dbReference>
<dbReference type="InterPro" id="IPR023187">
    <property type="entry name" value="Tscrpt_reg_MarR-type_CS"/>
</dbReference>
<reference evidence="7 9" key="1">
    <citation type="journal article" date="2016" name="Plant Dis.">
        <title>Improved production of propionic acid using genome shuffling.</title>
        <authorList>
            <person name="Luna-Flores C.H."/>
            <person name="Palfreyman R.W."/>
            <person name="Kromer J.O."/>
            <person name="Nielsen L.K."/>
            <person name="Marcellin E."/>
        </authorList>
    </citation>
    <scope>NUCLEOTIDE SEQUENCE [LARGE SCALE GENOMIC DNA]</scope>
    <source>
        <strain evidence="7 9">F3E8</strain>
    </source>
</reference>
<dbReference type="Proteomes" id="UP000178666">
    <property type="component" value="Chromosome"/>
</dbReference>
<dbReference type="EMBL" id="CP014352">
    <property type="protein sequence ID" value="AMS05042.1"/>
    <property type="molecule type" value="Genomic_DNA"/>
</dbReference>
<accession>A0AAC8YFK4</accession>
<dbReference type="PANTHER" id="PTHR39515">
    <property type="entry name" value="CONSERVED PROTEIN"/>
    <property type="match status" value="1"/>
</dbReference>
<dbReference type="InterPro" id="IPR000835">
    <property type="entry name" value="HTH_MarR-typ"/>
</dbReference>
<dbReference type="PROSITE" id="PS01117">
    <property type="entry name" value="HTH_MARR_1"/>
    <property type="match status" value="1"/>
</dbReference>
<dbReference type="SMART" id="SM00347">
    <property type="entry name" value="HTH_MARR"/>
    <property type="match status" value="1"/>
</dbReference>
<dbReference type="AlphaFoldDB" id="A0AAC8YFK4"/>
<dbReference type="RefSeq" id="WP_062819303.1">
    <property type="nucleotide sequence ID" value="NZ_CP014352.1"/>
</dbReference>
<dbReference type="Pfam" id="PF01047">
    <property type="entry name" value="MarR"/>
    <property type="match status" value="1"/>
</dbReference>
<keyword evidence="3" id="KW-0804">Transcription</keyword>
<dbReference type="EMBL" id="CP015970">
    <property type="protein sequence ID" value="AOZ46522.1"/>
    <property type="molecule type" value="Genomic_DNA"/>
</dbReference>
<evidence type="ECO:0000313" key="7">
    <source>
        <dbReference type="EMBL" id="AOZ46522.1"/>
    </source>
</evidence>
<keyword evidence="9" id="KW-1185">Reference proteome</keyword>